<keyword evidence="3" id="KW-0732">Signal</keyword>
<accession>A0A345Y186</accession>
<evidence type="ECO:0000313" key="5">
    <source>
        <dbReference type="Proteomes" id="UP000254425"/>
    </source>
</evidence>
<keyword evidence="2" id="KW-0472">Membrane</keyword>
<evidence type="ECO:0000313" key="4">
    <source>
        <dbReference type="EMBL" id="AXK37652.1"/>
    </source>
</evidence>
<dbReference type="EMBL" id="CP031320">
    <property type="protein sequence ID" value="AXK37652.1"/>
    <property type="molecule type" value="Genomic_DNA"/>
</dbReference>
<feature type="signal peptide" evidence="3">
    <location>
        <begin position="1"/>
        <end position="16"/>
    </location>
</feature>
<evidence type="ECO:0000256" key="3">
    <source>
        <dbReference type="SAM" id="SignalP"/>
    </source>
</evidence>
<protein>
    <recommendedName>
        <fullName evidence="6">TPM domain-containing protein</fullName>
    </recommendedName>
</protein>
<keyword evidence="5" id="KW-1185">Reference proteome</keyword>
<gene>
    <name evidence="4" type="ORF">DVA86_25930</name>
</gene>
<dbReference type="Proteomes" id="UP000254425">
    <property type="component" value="Chromosome"/>
</dbReference>
<feature type="region of interest" description="Disordered" evidence="1">
    <location>
        <begin position="311"/>
        <end position="332"/>
    </location>
</feature>
<evidence type="ECO:0000256" key="1">
    <source>
        <dbReference type="SAM" id="MobiDB-lite"/>
    </source>
</evidence>
<organism evidence="4 5">
    <name type="scientific">Streptomyces armeniacus</name>
    <dbReference type="NCBI Taxonomy" id="83291"/>
    <lineage>
        <taxon>Bacteria</taxon>
        <taxon>Bacillati</taxon>
        <taxon>Actinomycetota</taxon>
        <taxon>Actinomycetes</taxon>
        <taxon>Kitasatosporales</taxon>
        <taxon>Streptomycetaceae</taxon>
        <taxon>Streptomyces</taxon>
    </lineage>
</organism>
<proteinExistence type="predicted"/>
<keyword evidence="2" id="KW-1133">Transmembrane helix</keyword>
<dbReference type="KEGG" id="sarm:DVA86_25930"/>
<evidence type="ECO:0008006" key="6">
    <source>
        <dbReference type="Google" id="ProtNLM"/>
    </source>
</evidence>
<keyword evidence="2" id="KW-0812">Transmembrane</keyword>
<name>A0A345Y186_9ACTN</name>
<reference evidence="4 5" key="1">
    <citation type="submission" date="2018-07" db="EMBL/GenBank/DDBJ databases">
        <title>Draft genome of the type strain Streptomyces armeniacus ATCC 15676.</title>
        <authorList>
            <person name="Labana P."/>
            <person name="Gosse J.T."/>
            <person name="Boddy C.N."/>
        </authorList>
    </citation>
    <scope>NUCLEOTIDE SEQUENCE [LARGE SCALE GENOMIC DNA]</scope>
    <source>
        <strain evidence="4 5">ATCC 15676</strain>
    </source>
</reference>
<feature type="transmembrane region" description="Helical" evidence="2">
    <location>
        <begin position="181"/>
        <end position="202"/>
    </location>
</feature>
<feature type="chain" id="PRO_5038472977" description="TPM domain-containing protein" evidence="3">
    <location>
        <begin position="17"/>
        <end position="453"/>
    </location>
</feature>
<dbReference type="AlphaFoldDB" id="A0A345Y186"/>
<feature type="compositionally biased region" description="Basic and acidic residues" evidence="1">
    <location>
        <begin position="311"/>
        <end position="325"/>
    </location>
</feature>
<sequence>MAALVLAGLTATAAPAASGSAASAAPAAPAADGPNGLDKAAAALRDGPVYVDPRAADQLSAAEADRLARTIERADAPVFVAVLPDAAEFDPQTLFQDLRTKVGVTGVYAVALGDRFAARADSSVMSQDAVTNLSGAVERSDRGDVRAMVTEFADQAAQQADGQAPASWDGAADRGTGTGGVAVLIGLLAVLAVITGGALVAGRNRRKRRAERDREQLETLRPVVDEDITAFGEELDRIDFSPSAPAMDDAMRADYQSALDSYENAKSRMDAARRPHDVRKVTEALEDGRFALATLEARRDGGPLPERRAPCFFDPRHGPSVKDEPWSPAGGTERMVPVCAADAARLAEGTEPDGREVDTPSGRRPYWEAGPAYGPWAYGYFGGGLLPGLLTGTMLGSMLSGPYAYGGGFGAGDGGDAGGDYGGGDASGADFNSGDFGGFGGGFGGGGDFGGGF</sequence>
<evidence type="ECO:0000256" key="2">
    <source>
        <dbReference type="SAM" id="Phobius"/>
    </source>
</evidence>